<name>A0A6V7XD77_MELEN</name>
<proteinExistence type="predicted"/>
<reference evidence="2 3" key="1">
    <citation type="submission" date="2020-08" db="EMBL/GenBank/DDBJ databases">
        <authorList>
            <person name="Koutsovoulos G."/>
            <person name="Danchin GJ E."/>
        </authorList>
    </citation>
    <scope>NUCLEOTIDE SEQUENCE [LARGE SCALE GENOMIC DNA]</scope>
</reference>
<feature type="region of interest" description="Disordered" evidence="1">
    <location>
        <begin position="79"/>
        <end position="102"/>
    </location>
</feature>
<evidence type="ECO:0000313" key="2">
    <source>
        <dbReference type="EMBL" id="CAD2197296.1"/>
    </source>
</evidence>
<organism evidence="2 3">
    <name type="scientific">Meloidogyne enterolobii</name>
    <name type="common">Root-knot nematode worm</name>
    <name type="synonym">Meloidogyne mayaguensis</name>
    <dbReference type="NCBI Taxonomy" id="390850"/>
    <lineage>
        <taxon>Eukaryota</taxon>
        <taxon>Metazoa</taxon>
        <taxon>Ecdysozoa</taxon>
        <taxon>Nematoda</taxon>
        <taxon>Chromadorea</taxon>
        <taxon>Rhabditida</taxon>
        <taxon>Tylenchina</taxon>
        <taxon>Tylenchomorpha</taxon>
        <taxon>Tylenchoidea</taxon>
        <taxon>Meloidogynidae</taxon>
        <taxon>Meloidogyninae</taxon>
        <taxon>Meloidogyne</taxon>
    </lineage>
</organism>
<sequence>MAMLEGVVASPLTSSAAGLSSSHPAVSPTFGGSNVHRIQHDNNSLHFNPTSKFPSLTTTHNNKKMLVANHQKSDFVFKASGNQDGGEIEKEDEGKKQMSKEEEELTNKILVNVEKRENFIHFYSIFESKANFVYVLLPYVKSVVKLLFKSKMINKKENENSEDQIKFVTNLGGQLVFACCLAESLVKDKNSLIDIVDKDLRRKTKAVLHTDNYQVLFDKLKDDVEVKKIKETLEEGFKGIILWGPYLYLNH</sequence>
<comment type="caution">
    <text evidence="2">The sequence shown here is derived from an EMBL/GenBank/DDBJ whole genome shotgun (WGS) entry which is preliminary data.</text>
</comment>
<dbReference type="Proteomes" id="UP000580250">
    <property type="component" value="Unassembled WGS sequence"/>
</dbReference>
<dbReference type="AlphaFoldDB" id="A0A6V7XD77"/>
<accession>A0A6V7XD77</accession>
<dbReference type="EMBL" id="CAJEWN010001416">
    <property type="protein sequence ID" value="CAD2197296.1"/>
    <property type="molecule type" value="Genomic_DNA"/>
</dbReference>
<evidence type="ECO:0000256" key="1">
    <source>
        <dbReference type="SAM" id="MobiDB-lite"/>
    </source>
</evidence>
<gene>
    <name evidence="2" type="ORF">MENT_LOCUS50530</name>
</gene>
<protein>
    <submittedName>
        <fullName evidence="2">Uncharacterized protein</fullName>
    </submittedName>
</protein>
<evidence type="ECO:0000313" key="3">
    <source>
        <dbReference type="Proteomes" id="UP000580250"/>
    </source>
</evidence>